<feature type="compositionally biased region" description="Low complexity" evidence="2">
    <location>
        <begin position="837"/>
        <end position="852"/>
    </location>
</feature>
<dbReference type="VEuPathDB" id="ToxoDB:LOC34619650"/>
<keyword evidence="1" id="KW-0175">Coiled coil</keyword>
<feature type="compositionally biased region" description="Basic residues" evidence="2">
    <location>
        <begin position="91"/>
        <end position="111"/>
    </location>
</feature>
<reference evidence="3 4" key="1">
    <citation type="journal article" date="2016" name="BMC Genomics">
        <title>Comparative genomics reveals Cyclospora cayetanensis possesses coccidia-like metabolism and invasion components but unique surface antigens.</title>
        <authorList>
            <person name="Liu S."/>
            <person name="Wang L."/>
            <person name="Zheng H."/>
            <person name="Xu Z."/>
            <person name="Roellig D.M."/>
            <person name="Li N."/>
            <person name="Frace M.A."/>
            <person name="Tang K."/>
            <person name="Arrowood M.J."/>
            <person name="Moss D.M."/>
            <person name="Zhang L."/>
            <person name="Feng Y."/>
            <person name="Xiao L."/>
        </authorList>
    </citation>
    <scope>NUCLEOTIDE SEQUENCE [LARGE SCALE GENOMIC DNA]</scope>
    <source>
        <strain evidence="3 4">CHN_HEN01</strain>
    </source>
</reference>
<dbReference type="GO" id="GO:0034728">
    <property type="term" value="P:nucleosome organization"/>
    <property type="evidence" value="ECO:0007669"/>
    <property type="project" value="TreeGrafter"/>
</dbReference>
<gene>
    <name evidence="3" type="ORF">cyc_02864</name>
</gene>
<protein>
    <recommendedName>
        <fullName evidence="5">Transcription elongation factor SPT6</fullName>
    </recommendedName>
</protein>
<feature type="compositionally biased region" description="Acidic residues" evidence="2">
    <location>
        <begin position="123"/>
        <end position="143"/>
    </location>
</feature>
<evidence type="ECO:0008006" key="5">
    <source>
        <dbReference type="Google" id="ProtNLM"/>
    </source>
</evidence>
<feature type="region of interest" description="Disordered" evidence="2">
    <location>
        <begin position="1"/>
        <end position="175"/>
    </location>
</feature>
<dbReference type="InterPro" id="IPR042066">
    <property type="entry name" value="Spt6_death-like"/>
</dbReference>
<keyword evidence="4" id="KW-1185">Reference proteome</keyword>
<dbReference type="VEuPathDB" id="ToxoDB:cyc_02864"/>
<dbReference type="InterPro" id="IPR023323">
    <property type="entry name" value="Tex-like_dom_sf"/>
</dbReference>
<dbReference type="Proteomes" id="UP000095192">
    <property type="component" value="Unassembled WGS sequence"/>
</dbReference>
<evidence type="ECO:0000256" key="1">
    <source>
        <dbReference type="SAM" id="Coils"/>
    </source>
</evidence>
<evidence type="ECO:0000313" key="4">
    <source>
        <dbReference type="Proteomes" id="UP000095192"/>
    </source>
</evidence>
<comment type="caution">
    <text evidence="3">The sequence shown here is derived from an EMBL/GenBank/DDBJ whole genome shotgun (WGS) entry which is preliminary data.</text>
</comment>
<feature type="compositionally biased region" description="Acidic residues" evidence="2">
    <location>
        <begin position="485"/>
        <end position="500"/>
    </location>
</feature>
<dbReference type="InterPro" id="IPR017072">
    <property type="entry name" value="TF_Spt6"/>
</dbReference>
<feature type="region of interest" description="Disordered" evidence="2">
    <location>
        <begin position="2025"/>
        <end position="2045"/>
    </location>
</feature>
<feature type="region of interest" description="Disordered" evidence="2">
    <location>
        <begin position="375"/>
        <end position="395"/>
    </location>
</feature>
<dbReference type="InterPro" id="IPR037027">
    <property type="entry name" value="YqgF/RNaseH-like_dom_sf"/>
</dbReference>
<feature type="region of interest" description="Disordered" evidence="2">
    <location>
        <begin position="704"/>
        <end position="723"/>
    </location>
</feature>
<proteinExistence type="predicted"/>
<feature type="region of interest" description="Disordered" evidence="2">
    <location>
        <begin position="477"/>
        <end position="502"/>
    </location>
</feature>
<feature type="region of interest" description="Disordered" evidence="2">
    <location>
        <begin position="1370"/>
        <end position="1390"/>
    </location>
</feature>
<dbReference type="GO" id="GO:0140673">
    <property type="term" value="P:transcription elongation-coupled chromatin remodeling"/>
    <property type="evidence" value="ECO:0007669"/>
    <property type="project" value="InterPro"/>
</dbReference>
<evidence type="ECO:0000256" key="2">
    <source>
        <dbReference type="SAM" id="MobiDB-lite"/>
    </source>
</evidence>
<dbReference type="GO" id="GO:0008023">
    <property type="term" value="C:transcription elongation factor complex"/>
    <property type="evidence" value="ECO:0007669"/>
    <property type="project" value="TreeGrafter"/>
</dbReference>
<feature type="compositionally biased region" description="Low complexity" evidence="2">
    <location>
        <begin position="112"/>
        <end position="122"/>
    </location>
</feature>
<feature type="region of interest" description="Disordered" evidence="2">
    <location>
        <begin position="1805"/>
        <end position="1824"/>
    </location>
</feature>
<dbReference type="Gene3D" id="1.10.3500.10">
    <property type="entry name" value="Tex N-terminal region-like"/>
    <property type="match status" value="1"/>
</dbReference>
<dbReference type="Gene3D" id="1.10.10.2740">
    <property type="entry name" value="Spt6, Death-like domain"/>
    <property type="match status" value="1"/>
</dbReference>
<dbReference type="GO" id="GO:0042393">
    <property type="term" value="F:histone binding"/>
    <property type="evidence" value="ECO:0007669"/>
    <property type="project" value="TreeGrafter"/>
</dbReference>
<dbReference type="GO" id="GO:0031491">
    <property type="term" value="F:nucleosome binding"/>
    <property type="evidence" value="ECO:0007669"/>
    <property type="project" value="TreeGrafter"/>
</dbReference>
<feature type="compositionally biased region" description="Acidic residues" evidence="2">
    <location>
        <begin position="288"/>
        <end position="321"/>
    </location>
</feature>
<dbReference type="EMBL" id="JROU02000526">
    <property type="protein sequence ID" value="OEH79045.1"/>
    <property type="molecule type" value="Genomic_DNA"/>
</dbReference>
<accession>A0A1D3D6H3</accession>
<dbReference type="InParanoid" id="A0A1D3D6H3"/>
<organism evidence="3 4">
    <name type="scientific">Cyclospora cayetanensis</name>
    <dbReference type="NCBI Taxonomy" id="88456"/>
    <lineage>
        <taxon>Eukaryota</taxon>
        <taxon>Sar</taxon>
        <taxon>Alveolata</taxon>
        <taxon>Apicomplexa</taxon>
        <taxon>Conoidasida</taxon>
        <taxon>Coccidia</taxon>
        <taxon>Eucoccidiorida</taxon>
        <taxon>Eimeriorina</taxon>
        <taxon>Eimeriidae</taxon>
        <taxon>Cyclospora</taxon>
    </lineage>
</organism>
<feature type="region of interest" description="Disordered" evidence="2">
    <location>
        <begin position="832"/>
        <end position="856"/>
    </location>
</feature>
<feature type="coiled-coil region" evidence="1">
    <location>
        <begin position="724"/>
        <end position="765"/>
    </location>
</feature>
<feature type="compositionally biased region" description="Basic and acidic residues" evidence="2">
    <location>
        <begin position="31"/>
        <end position="75"/>
    </location>
</feature>
<name>A0A1D3D6H3_9EIME</name>
<dbReference type="Gene3D" id="1.10.150.850">
    <property type="entry name" value="Spt6, helix-hairpin-helix domain"/>
    <property type="match status" value="1"/>
</dbReference>
<dbReference type="PANTHER" id="PTHR10145">
    <property type="entry name" value="TRANSCRIPTION ELONGATION FACTOR SPT6"/>
    <property type="match status" value="1"/>
</dbReference>
<evidence type="ECO:0000313" key="3">
    <source>
        <dbReference type="EMBL" id="OEH79045.1"/>
    </source>
</evidence>
<feature type="region of interest" description="Disordered" evidence="2">
    <location>
        <begin position="193"/>
        <end position="326"/>
    </location>
</feature>
<feature type="compositionally biased region" description="Low complexity" evidence="2">
    <location>
        <begin position="234"/>
        <end position="252"/>
    </location>
</feature>
<dbReference type="VEuPathDB" id="ToxoDB:LOC113147570"/>
<feature type="compositionally biased region" description="Gly residues" evidence="2">
    <location>
        <begin position="1811"/>
        <end position="1820"/>
    </location>
</feature>
<dbReference type="PANTHER" id="PTHR10145:SF6">
    <property type="entry name" value="TRANSCRIPTION ELONGATION FACTOR SPT6"/>
    <property type="match status" value="1"/>
</dbReference>
<sequence length="2045" mass="225077">MAAANRGGVSVDPLSPEGPVAAGEEQSHEEEEQRSREEEGRQNGGEDRSDAEEEQRREEVLVQKDREDEGLEGSRRRGRKRQKKDKESRGSRKRRRNERKAPKHKKKRRSRQQQQQQRGSGDSSDEESNSEEEDDVEDEEEILREEMRGFIVSEAESDSGSSSSQGGDGDALALDEEDLDLIAENTGLVVSQGKALSRGLLREASTQQTRLEGATDNEEDADVRKQQFRRLKKAASSAGAMGSERRLSSSGSGDEERRGYRAASRSTTKGKGVCLAAEDSLFERREGEEEGGREEDADEENLERSDEEEEEESDEGGEWYEETAGAAGGGSMQRLAEAWSLVYDCFGDIDAVISILCDNRSRVRSDADLRGSEEALLSGERLSPPSGAAEVGRLSSRGSMDISSLTGGVCRRFETSIHLVAPPLSVAMETHHQIKEVVQKLVREAETEQQLEDVRLFLLMQYHPQLAAAAAAAARGGSKQRSFTEDEADQEEAQQAEEDEKLLQSDTADTILKHEMNKQELQEEDRLLEDVNCSLQQKLHDSGNHRDLGDEGDRGLLSAAGGEGEVVSAVPSIPPLPEEAATVAALGEEQQQEGRTQEDRLSLEQKHMLVDLQHLYLQHGNAEQQQVQQDLEGDAALLQRRQQQPLDVEEPHGEAQLFCEEEMMQRMPPEGDCWETEVAVPAETADAGTAIPTALAVDSFPQTKATGSLGSRPHAAKKSPQERRSLLKELLQELQQRLRQRAQQLFKLQEQLQAAAARAAAAQAAEDFFGGDFSEVSPLQAAKSAAAAPAASAAAAVGHPFAPASSEASAAAKAAAAEDFFGENASQTQFAARGGQSELVESSGSRSLRSVGGNAPLSSGSRMHAAGAGSGFGSCEGASLTEEDCAAAKAEQLEFKRLLDEAAEEEWTEAEAAAAARPLSLSETPLIDAIEMAHRHGLASVWSGYLLDGDALLVNLNFLRFEERHPLQPGRLLSLPRIPRFPPPQIELAAHREEEQREKEIARRRQLQSLATQEEKKEFLALCKKADREEKTRREQVAADPLQRAKRLKQILCNRRDNSISPLFVQIQQLERQGEVAVILHPLSGETPPWKREEFAGRHAEALKEQKLLRLSGKTAGMSVATLEAEREDQQLIESLLSHLLNAYSPYAGAFHRGVGGGGGAEAAAAAPWVYIQRLILKRLLLNELLPAVKRDTRDKLLRASQEAVLKACQEMLHWKLCMQPLLRLFTDRFVDVAAVGVRDRYGLLLQQILKQHVLPKLEERHRPFALVLAPLEIPAVWAGSDRVPETLRRSMAREALMALSLGRYIQDPLAEAATLWGEGTDNLLLQLKLHPLQAAFVPGLGPRKAQRLLNMLKSSALIMRSQLCLAEESEDSDAEFPQGSGVGDRDSKKGLGPRVYTNCAAFLSLKTEGPAGEADALDALDATRIHPTEGSSWLSRLCRDALEAHQGDKKEATAKDPPEETEEEAIAEVLKDPSMLEGLDLEAFVGLLKDEPEGCRMLPYLESMVSELRHPFRDRRLPFCPLSDIEVFYLASGEQPEELREGTAVSCHVAHAAGIRVYAHLKPSDIKVSFADLRELRSLLAARSKAACPQEEDLSPLIGEILPGRVLRLFYDPELDRGFPSFRVLCVCTADAVKHALSLFCAESKAVGRLSNFLSPAAACDLLGTRRALKFEREELLAGQQTQHLRRYRPIRHPNYKSCSHRRALQLLQDPAENSAATGAADSAPASGQVGKELILLGSSYDSFDQIIAMFCEPLRMNLEELARHPKFRGCDLPTALKELKRESMSRPDSISWCILPPSSHTGNAADDGVPGGGGGPPLGGSSKRENPLRFHLVVVPPTQNDGAKELYFCDGIYVDGSGFRLWNHKETTLRLLVAWWKESGYWHRRQHLAEYTQEKQRLMAEAAARRRDRELLAAKFGRGRISGECRLPHREPRKLHLQETPTDGHLRKGKGRITTIAIRGLRLRPTEEGRGAFTEVTEIGEAAFTEATEIGEAAFTEGTEIGEVAFTEVTEIGEVISMEAAERAEKGRTEEDGMEGTHLLSRA</sequence>
<dbReference type="Gene3D" id="3.30.420.140">
    <property type="entry name" value="YqgF/RNase H-like domain"/>
    <property type="match status" value="1"/>
</dbReference>